<gene>
    <name evidence="8" type="ORF">EZS28_011683</name>
</gene>
<dbReference type="AlphaFoldDB" id="A0A5J4WDQ0"/>
<dbReference type="InterPro" id="IPR011989">
    <property type="entry name" value="ARM-like"/>
</dbReference>
<evidence type="ECO:0000256" key="4">
    <source>
        <dbReference type="ARBA" id="ARBA00022777"/>
    </source>
</evidence>
<evidence type="ECO:0000256" key="5">
    <source>
        <dbReference type="ARBA" id="ARBA00022840"/>
    </source>
</evidence>
<evidence type="ECO:0000256" key="2">
    <source>
        <dbReference type="ARBA" id="ARBA00022679"/>
    </source>
</evidence>
<evidence type="ECO:0000256" key="1">
    <source>
        <dbReference type="ARBA" id="ARBA00012513"/>
    </source>
</evidence>
<dbReference type="Pfam" id="PF00069">
    <property type="entry name" value="Pkinase"/>
    <property type="match status" value="1"/>
</dbReference>
<protein>
    <recommendedName>
        <fullName evidence="1">non-specific serine/threonine protein kinase</fullName>
        <ecNumber evidence="1">2.7.11.1</ecNumber>
    </recommendedName>
</protein>
<keyword evidence="6" id="KW-0175">Coiled coil</keyword>
<evidence type="ECO:0000259" key="7">
    <source>
        <dbReference type="PROSITE" id="PS50011"/>
    </source>
</evidence>
<evidence type="ECO:0000313" key="9">
    <source>
        <dbReference type="Proteomes" id="UP000324800"/>
    </source>
</evidence>
<dbReference type="GO" id="GO:0004674">
    <property type="term" value="F:protein serine/threonine kinase activity"/>
    <property type="evidence" value="ECO:0007669"/>
    <property type="project" value="UniProtKB-EC"/>
</dbReference>
<dbReference type="PANTHER" id="PTHR43671:SF13">
    <property type="entry name" value="SERINE_THREONINE-PROTEIN KINASE NEK2"/>
    <property type="match status" value="1"/>
</dbReference>
<dbReference type="InterPro" id="IPR000719">
    <property type="entry name" value="Prot_kinase_dom"/>
</dbReference>
<name>A0A5J4WDQ0_9EUKA</name>
<dbReference type="Gene3D" id="1.10.510.10">
    <property type="entry name" value="Transferase(Phosphotransferase) domain 1"/>
    <property type="match status" value="1"/>
</dbReference>
<dbReference type="InterPro" id="IPR016024">
    <property type="entry name" value="ARM-type_fold"/>
</dbReference>
<reference evidence="8 9" key="1">
    <citation type="submission" date="2019-03" db="EMBL/GenBank/DDBJ databases">
        <title>Single cell metagenomics reveals metabolic interactions within the superorganism composed of flagellate Streblomastix strix and complex community of Bacteroidetes bacteria on its surface.</title>
        <authorList>
            <person name="Treitli S.C."/>
            <person name="Kolisko M."/>
            <person name="Husnik F."/>
            <person name="Keeling P."/>
            <person name="Hampl V."/>
        </authorList>
    </citation>
    <scope>NUCLEOTIDE SEQUENCE [LARGE SCALE GENOMIC DNA]</scope>
    <source>
        <strain evidence="8">ST1C</strain>
    </source>
</reference>
<keyword evidence="4" id="KW-0418">Kinase</keyword>
<evidence type="ECO:0000313" key="8">
    <source>
        <dbReference type="EMBL" id="KAA6392793.1"/>
    </source>
</evidence>
<evidence type="ECO:0000256" key="3">
    <source>
        <dbReference type="ARBA" id="ARBA00022741"/>
    </source>
</evidence>
<dbReference type="InterPro" id="IPR050660">
    <property type="entry name" value="NEK_Ser/Thr_kinase"/>
</dbReference>
<evidence type="ECO:0000256" key="6">
    <source>
        <dbReference type="SAM" id="Coils"/>
    </source>
</evidence>
<keyword evidence="3" id="KW-0547">Nucleotide-binding</keyword>
<comment type="caution">
    <text evidence="8">The sequence shown here is derived from an EMBL/GenBank/DDBJ whole genome shotgun (WGS) entry which is preliminary data.</text>
</comment>
<feature type="domain" description="Protein kinase" evidence="7">
    <location>
        <begin position="17"/>
        <end position="257"/>
    </location>
</feature>
<keyword evidence="5" id="KW-0067">ATP-binding</keyword>
<proteinExistence type="predicted"/>
<dbReference type="Gene3D" id="3.30.200.20">
    <property type="entry name" value="Phosphorylase Kinase, domain 1"/>
    <property type="match status" value="1"/>
</dbReference>
<dbReference type="SUPFAM" id="SSF56112">
    <property type="entry name" value="Protein kinase-like (PK-like)"/>
    <property type="match status" value="1"/>
</dbReference>
<dbReference type="SUPFAM" id="SSF48371">
    <property type="entry name" value="ARM repeat"/>
    <property type="match status" value="1"/>
</dbReference>
<dbReference type="EMBL" id="SNRW01002430">
    <property type="protein sequence ID" value="KAA6392793.1"/>
    <property type="molecule type" value="Genomic_DNA"/>
</dbReference>
<organism evidence="8 9">
    <name type="scientific">Streblomastix strix</name>
    <dbReference type="NCBI Taxonomy" id="222440"/>
    <lineage>
        <taxon>Eukaryota</taxon>
        <taxon>Metamonada</taxon>
        <taxon>Preaxostyla</taxon>
        <taxon>Oxymonadida</taxon>
        <taxon>Streblomastigidae</taxon>
        <taxon>Streblomastix</taxon>
    </lineage>
</organism>
<accession>A0A5J4WDQ0</accession>
<dbReference type="EC" id="2.7.11.1" evidence="1"/>
<dbReference type="PROSITE" id="PS50011">
    <property type="entry name" value="PROTEIN_KINASE_DOM"/>
    <property type="match status" value="1"/>
</dbReference>
<dbReference type="PANTHER" id="PTHR43671">
    <property type="entry name" value="SERINE/THREONINE-PROTEIN KINASE NEK"/>
    <property type="match status" value="1"/>
</dbReference>
<keyword evidence="2" id="KW-0808">Transferase</keyword>
<dbReference type="Proteomes" id="UP000324800">
    <property type="component" value="Unassembled WGS sequence"/>
</dbReference>
<dbReference type="Gene3D" id="1.25.10.10">
    <property type="entry name" value="Leucine-rich Repeat Variant"/>
    <property type="match status" value="1"/>
</dbReference>
<dbReference type="InterPro" id="IPR011009">
    <property type="entry name" value="Kinase-like_dom_sf"/>
</dbReference>
<feature type="coiled-coil region" evidence="6">
    <location>
        <begin position="249"/>
        <end position="357"/>
    </location>
</feature>
<dbReference type="GO" id="GO:0005524">
    <property type="term" value="F:ATP binding"/>
    <property type="evidence" value="ECO:0007669"/>
    <property type="project" value="UniProtKB-KW"/>
</dbReference>
<sequence>MTENSVRESKTNEYEDYDILEDLTRGEIARILKVALKENPDKIKLMKCLKYTDEKDKKMADEEVNMLKLAESQHTIRYIESFLHQSDLCIIMEYEGGNLRETIEKLKILPVKERKEICYSAFFHILLALAHLHSLKIIHRNLKPENIFLDRDGNVKIGGFGLVEKMTSQQLDLTSNKLISELSDIWSLAVIIIECLTCVHQFAGKNLKETIANTKRGKFAPFPDYIKGELKDILVSMLNTNPVKRPSAMDLLDSELMQLIQRIETEKKEREQVIKEKELIIKEKELIIQELEQQLKNKDSQIKENKEDIEENNNEIKEEKEYIKEKVLSFKNNDEFEENNENNAEKINDEQEEQNEEQNVPLQELEIIAAELKTPPVGNEDEINEIIQQQKALLSQITSELKYNDDTEIRKGYLNAGVAGALIEIINSQQLDKITLVHMECLISLLQSKKEIIQMFDKNQLLQGLIRLLDHTDTEIRNDAFGCIFMIALFGLDESHFDLPNEYFDTIQQYGGIDKIIAMYRNQENEDDQKTGVLLCICFIYHARVINDKELLHEVNEYIKFLLSSNDERIVGIASQALGCLVQNSENLSEIMKGVQLDQIAIDLQIPLTDNEEEKEKIKKKQENHCNFLFAILFYNNDAELRMKFFNSRIIDALLNIFATRDLYSISEPYIRAFYAFTSSINLELNNQLVLKKPFNPLLRLFDYKTVDFAILAILSIIQAEAQQVNIDSLNPYYEMFNESVGIEKIFELFHNQYDLTTNNFEPYDIFLNLHEQERNYLRTEGVNDRIAVLIGNLFRAQEICDAEIKSEVIEVLKANINKTEDWIRIESGKALKFLALNQVNREEIEKDDFIILE</sequence>